<keyword evidence="3" id="KW-1185">Reference proteome</keyword>
<organism evidence="2 3">
    <name type="scientific">Prorocentrum cordatum</name>
    <dbReference type="NCBI Taxonomy" id="2364126"/>
    <lineage>
        <taxon>Eukaryota</taxon>
        <taxon>Sar</taxon>
        <taxon>Alveolata</taxon>
        <taxon>Dinophyceae</taxon>
        <taxon>Prorocentrales</taxon>
        <taxon>Prorocentraceae</taxon>
        <taxon>Prorocentrum</taxon>
    </lineage>
</organism>
<evidence type="ECO:0000313" key="2">
    <source>
        <dbReference type="EMBL" id="CAK0903464.1"/>
    </source>
</evidence>
<name>A0ABN9XTT9_9DINO</name>
<feature type="region of interest" description="Disordered" evidence="1">
    <location>
        <begin position="137"/>
        <end position="160"/>
    </location>
</feature>
<feature type="compositionally biased region" description="Basic and acidic residues" evidence="1">
    <location>
        <begin position="137"/>
        <end position="151"/>
    </location>
</feature>
<protein>
    <recommendedName>
        <fullName evidence="4">NAD(+)--protein-arginine ADP-ribosyltransferase</fullName>
    </recommendedName>
</protein>
<comment type="caution">
    <text evidence="2">The sequence shown here is derived from an EMBL/GenBank/DDBJ whole genome shotgun (WGS) entry which is preliminary data.</text>
</comment>
<feature type="compositionally biased region" description="Low complexity" evidence="1">
    <location>
        <begin position="1"/>
        <end position="20"/>
    </location>
</feature>
<evidence type="ECO:0000256" key="1">
    <source>
        <dbReference type="SAM" id="MobiDB-lite"/>
    </source>
</evidence>
<evidence type="ECO:0000313" key="3">
    <source>
        <dbReference type="Proteomes" id="UP001189429"/>
    </source>
</evidence>
<gene>
    <name evidence="2" type="ORF">PCOR1329_LOCUS79784</name>
</gene>
<proteinExistence type="predicted"/>
<sequence length="708" mass="79897">MRALRSHFGSSHFGSSASSARTRQRMVQSPISAGMPGELSDTPLQPGIVKFEFAMGAHGLVWTQGTTIVERVSCQARFLGVRPGWSISMVNGMPITDSVTCWHELQKCKKSGLSYSVYFLKDEASIREDLTKAEAERQKRATKAAEERLEQQARATAAAERQKQARKRLEMLRKDFESEIEEARAWAEGKRAEARERAQQSDDFALDELKRLMAQVTAIETQNAWILDAVGKIAGAGLTAKFRAARISAEIQETQVTWFMTLVEQLYSQKPGTILDELLDNLKETGPAGDATPLQIQLLAEVCKRLRDKYSARPLNEDLQDELLAIATLVLYTMQDVDIDRLFCFEDAPELPEGLEEPALRDEFYSEHRQKVGGKRNPQMFQVANWASRVCFDSAGDRQDALGGLRAWIRRVCFLGLSAKTLEKPMVVTRGLCGLPSSLVDGFRAKAAGDRFFWAAPSSTTVDASISEAHCNQQAPKENNVLFTISGIAYASPMMELSAYPGEREWLLPPFTALDVGRVVDGAPLQLHCKFGGCMLTSAFREEVRDEFKAASRRLSMRRAESQRDAAEMREDLANLLEWAKSTRAKTRMRIESKLQEPRPEEYLHIIKKWEEKECLLTAELAEAKEWAKWFREKKLNSARLRFQQIARQLQIPPGTGMRAEYESSIESLMRQLDIPDSLREEYESLERKIHRLETATGDEGHGTRFNA</sequence>
<dbReference type="EMBL" id="CAUYUJ010021237">
    <property type="protein sequence ID" value="CAK0903464.1"/>
    <property type="molecule type" value="Genomic_DNA"/>
</dbReference>
<feature type="region of interest" description="Disordered" evidence="1">
    <location>
        <begin position="1"/>
        <end position="39"/>
    </location>
</feature>
<evidence type="ECO:0008006" key="4">
    <source>
        <dbReference type="Google" id="ProtNLM"/>
    </source>
</evidence>
<dbReference type="Gene3D" id="3.90.176.10">
    <property type="entry name" value="Toxin ADP-ribosyltransferase, Chain A, domain 1"/>
    <property type="match status" value="1"/>
</dbReference>
<reference evidence="2" key="1">
    <citation type="submission" date="2023-10" db="EMBL/GenBank/DDBJ databases">
        <authorList>
            <person name="Chen Y."/>
            <person name="Shah S."/>
            <person name="Dougan E. K."/>
            <person name="Thang M."/>
            <person name="Chan C."/>
        </authorList>
    </citation>
    <scope>NUCLEOTIDE SEQUENCE [LARGE SCALE GENOMIC DNA]</scope>
</reference>
<dbReference type="Proteomes" id="UP001189429">
    <property type="component" value="Unassembled WGS sequence"/>
</dbReference>
<accession>A0ABN9XTT9</accession>